<dbReference type="Proteomes" id="UP001179614">
    <property type="component" value="Chromosome"/>
</dbReference>
<protein>
    <submittedName>
        <fullName evidence="1">Uncharacterized protein</fullName>
    </submittedName>
</protein>
<proteinExistence type="predicted"/>
<dbReference type="EMBL" id="CP089391">
    <property type="protein sequence ID" value="WBL77749.1"/>
    <property type="molecule type" value="Genomic_DNA"/>
</dbReference>
<dbReference type="RefSeq" id="WP_270163048.1">
    <property type="nucleotide sequence ID" value="NZ_CP089391.1"/>
</dbReference>
<gene>
    <name evidence="1" type="ORF">I3J27_32810</name>
</gene>
<evidence type="ECO:0000313" key="2">
    <source>
        <dbReference type="Proteomes" id="UP001179614"/>
    </source>
</evidence>
<reference evidence="1" key="1">
    <citation type="submission" date="2021-12" db="EMBL/GenBank/DDBJ databases">
        <title>Bradyrhizobium xenonodulans sp. nov.</title>
        <authorList>
            <person name="Claassens R."/>
            <person name="Venter S.N."/>
            <person name="Beukes C.W."/>
            <person name="Stepkowski T."/>
            <person name="Steenkamp E.T."/>
        </authorList>
    </citation>
    <scope>NUCLEOTIDE SEQUENCE</scope>
    <source>
        <strain evidence="1">14AB</strain>
    </source>
</reference>
<keyword evidence="2" id="KW-1185">Reference proteome</keyword>
<evidence type="ECO:0000313" key="1">
    <source>
        <dbReference type="EMBL" id="WBL77749.1"/>
    </source>
</evidence>
<sequence>MKQFSSIDEVMFSDLIQNVTDADFTTPQLLRIWATLRRPGQAIAGCS</sequence>
<organism evidence="1 2">
    <name type="scientific">Bradyrhizobium xenonodulans</name>
    <dbReference type="NCBI Taxonomy" id="2736875"/>
    <lineage>
        <taxon>Bacteria</taxon>
        <taxon>Pseudomonadati</taxon>
        <taxon>Pseudomonadota</taxon>
        <taxon>Alphaproteobacteria</taxon>
        <taxon>Hyphomicrobiales</taxon>
        <taxon>Nitrobacteraceae</taxon>
        <taxon>Bradyrhizobium</taxon>
    </lineage>
</organism>
<accession>A0ABY7MHB1</accession>
<name>A0ABY7MHB1_9BRAD</name>